<keyword evidence="3" id="KW-0732">Signal</keyword>
<evidence type="ECO:0000256" key="2">
    <source>
        <dbReference type="ARBA" id="ARBA00022670"/>
    </source>
</evidence>
<evidence type="ECO:0000256" key="4">
    <source>
        <dbReference type="ARBA" id="ARBA00022801"/>
    </source>
</evidence>
<keyword evidence="2" id="KW-0645">Protease</keyword>
<dbReference type="Gene3D" id="3.90.1720.10">
    <property type="entry name" value="endopeptidase domain like (from Nostoc punctiforme)"/>
    <property type="match status" value="1"/>
</dbReference>
<evidence type="ECO:0000313" key="7">
    <source>
        <dbReference type="EMBL" id="KDS56130.1"/>
    </source>
</evidence>
<protein>
    <submittedName>
        <fullName evidence="7">NlpC/P60 family protein</fullName>
    </submittedName>
</protein>
<dbReference type="Proteomes" id="UP000027661">
    <property type="component" value="Unassembled WGS sequence"/>
</dbReference>
<dbReference type="AlphaFoldDB" id="A0A069SPA1"/>
<evidence type="ECO:0000256" key="3">
    <source>
        <dbReference type="ARBA" id="ARBA00022729"/>
    </source>
</evidence>
<organism evidence="7 8">
    <name type="scientific">Phocaeicola vulgatus str. 3975 RP4</name>
    <dbReference type="NCBI Taxonomy" id="1339352"/>
    <lineage>
        <taxon>Bacteria</taxon>
        <taxon>Pseudomonadati</taxon>
        <taxon>Bacteroidota</taxon>
        <taxon>Bacteroidia</taxon>
        <taxon>Bacteroidales</taxon>
        <taxon>Bacteroidaceae</taxon>
        <taxon>Phocaeicola</taxon>
    </lineage>
</organism>
<dbReference type="RefSeq" id="WP_008781820.1">
    <property type="nucleotide sequence ID" value="NZ_JNHM01000010.1"/>
</dbReference>
<dbReference type="GO" id="GO:0006508">
    <property type="term" value="P:proteolysis"/>
    <property type="evidence" value="ECO:0007669"/>
    <property type="project" value="UniProtKB-KW"/>
</dbReference>
<dbReference type="SUPFAM" id="SSF54001">
    <property type="entry name" value="Cysteine proteinases"/>
    <property type="match status" value="1"/>
</dbReference>
<dbReference type="Pfam" id="PF00877">
    <property type="entry name" value="NLPC_P60"/>
    <property type="match status" value="1"/>
</dbReference>
<keyword evidence="4" id="KW-0378">Hydrolase</keyword>
<name>A0A069SPA1_PHOVU</name>
<reference evidence="7 8" key="1">
    <citation type="submission" date="2014-04" db="EMBL/GenBank/DDBJ databases">
        <authorList>
            <person name="Sears C."/>
            <person name="Carroll K."/>
            <person name="Sack B.R."/>
            <person name="Qadri F."/>
            <person name="Myers L.L."/>
            <person name="Chung G.-T."/>
            <person name="Escheverria P."/>
            <person name="Fraser C.M."/>
            <person name="Sadzewicz L."/>
            <person name="Shefchek K.A."/>
            <person name="Tallon L."/>
            <person name="Das S.P."/>
            <person name="Daugherty S."/>
            <person name="Mongodin E.F."/>
        </authorList>
    </citation>
    <scope>NUCLEOTIDE SEQUENCE [LARGE SCALE GENOMIC DNA]</scope>
    <source>
        <strain evidence="7 8">3975 RP4</strain>
    </source>
</reference>
<dbReference type="PANTHER" id="PTHR47360">
    <property type="entry name" value="MUREIN DD-ENDOPEPTIDASE MEPS/MUREIN LD-CARBOXYPEPTIDASE"/>
    <property type="match status" value="1"/>
</dbReference>
<sequence>MKKLLSHLLVLGTLAMLLVSCGTSAPRYNYKELARASIRLNMDIDMKDNHQLYVESAAWLGVPYRGGGNSKRGVDCSGLTSHLYKKVYHKKLKRNSDDQRTQDCHKVSKRNLREGDLVFFHNGRKKRIASHVGIYLKDNKFIHASTSRGVIISSLNEDYYRKHWLSGGRP</sequence>
<keyword evidence="5" id="KW-0788">Thiol protease</keyword>
<dbReference type="InterPro" id="IPR052062">
    <property type="entry name" value="Murein_DD/LD_carboxypeptidase"/>
</dbReference>
<dbReference type="InterPro" id="IPR000064">
    <property type="entry name" value="NLP_P60_dom"/>
</dbReference>
<accession>A0A069SPA1</accession>
<comment type="similarity">
    <text evidence="1">Belongs to the peptidase C40 family.</text>
</comment>
<evidence type="ECO:0000256" key="1">
    <source>
        <dbReference type="ARBA" id="ARBA00007074"/>
    </source>
</evidence>
<evidence type="ECO:0000313" key="8">
    <source>
        <dbReference type="Proteomes" id="UP000027661"/>
    </source>
</evidence>
<dbReference type="PROSITE" id="PS51935">
    <property type="entry name" value="NLPC_P60"/>
    <property type="match status" value="1"/>
</dbReference>
<evidence type="ECO:0000259" key="6">
    <source>
        <dbReference type="PROSITE" id="PS51935"/>
    </source>
</evidence>
<comment type="caution">
    <text evidence="7">The sequence shown here is derived from an EMBL/GenBank/DDBJ whole genome shotgun (WGS) entry which is preliminary data.</text>
</comment>
<feature type="domain" description="NlpC/P60" evidence="6">
    <location>
        <begin position="46"/>
        <end position="170"/>
    </location>
</feature>
<dbReference type="PATRIC" id="fig|1339352.3.peg.604"/>
<proteinExistence type="inferred from homology"/>
<gene>
    <name evidence="7" type="ORF">M099_0628</name>
</gene>
<dbReference type="EMBL" id="JNHM01000010">
    <property type="protein sequence ID" value="KDS56130.1"/>
    <property type="molecule type" value="Genomic_DNA"/>
</dbReference>
<dbReference type="PANTHER" id="PTHR47360:SF1">
    <property type="entry name" value="ENDOPEPTIDASE NLPC-RELATED"/>
    <property type="match status" value="1"/>
</dbReference>
<dbReference type="InterPro" id="IPR038765">
    <property type="entry name" value="Papain-like_cys_pep_sf"/>
</dbReference>
<dbReference type="PROSITE" id="PS51257">
    <property type="entry name" value="PROKAR_LIPOPROTEIN"/>
    <property type="match status" value="1"/>
</dbReference>
<dbReference type="GO" id="GO:0008234">
    <property type="term" value="F:cysteine-type peptidase activity"/>
    <property type="evidence" value="ECO:0007669"/>
    <property type="project" value="UniProtKB-KW"/>
</dbReference>
<evidence type="ECO:0000256" key="5">
    <source>
        <dbReference type="ARBA" id="ARBA00022807"/>
    </source>
</evidence>